<name>A0A1D2A7Q2_AUXPR</name>
<dbReference type="SMART" id="SM00357">
    <property type="entry name" value="CSP"/>
    <property type="match status" value="1"/>
</dbReference>
<dbReference type="GO" id="GO:0003676">
    <property type="term" value="F:nucleic acid binding"/>
    <property type="evidence" value="ECO:0007669"/>
    <property type="project" value="InterPro"/>
</dbReference>
<feature type="region of interest" description="Disordered" evidence="1">
    <location>
        <begin position="94"/>
        <end position="119"/>
    </location>
</feature>
<evidence type="ECO:0000259" key="2">
    <source>
        <dbReference type="PROSITE" id="PS51857"/>
    </source>
</evidence>
<dbReference type="PRINTS" id="PR00050">
    <property type="entry name" value="COLDSHOCK"/>
</dbReference>
<feature type="domain" description="CSD" evidence="2">
    <location>
        <begin position="28"/>
        <end position="94"/>
    </location>
</feature>
<protein>
    <recommendedName>
        <fullName evidence="2">CSD domain-containing protein</fullName>
    </recommendedName>
</protein>
<dbReference type="AlphaFoldDB" id="A0A1D2A7Q2"/>
<dbReference type="Pfam" id="PF00313">
    <property type="entry name" value="CSD"/>
    <property type="match status" value="1"/>
</dbReference>
<dbReference type="PROSITE" id="PS51857">
    <property type="entry name" value="CSD_2"/>
    <property type="match status" value="1"/>
</dbReference>
<feature type="compositionally biased region" description="Gly residues" evidence="1">
    <location>
        <begin position="110"/>
        <end position="119"/>
    </location>
</feature>
<dbReference type="EMBL" id="GDKF01003531">
    <property type="protein sequence ID" value="JAT75091.1"/>
    <property type="molecule type" value="Transcribed_RNA"/>
</dbReference>
<dbReference type="InterPro" id="IPR019844">
    <property type="entry name" value="CSD_CS"/>
</dbReference>
<feature type="region of interest" description="Disordered" evidence="1">
    <location>
        <begin position="145"/>
        <end position="179"/>
    </location>
</feature>
<evidence type="ECO:0000313" key="3">
    <source>
        <dbReference type="EMBL" id="JAT75091.1"/>
    </source>
</evidence>
<accession>A0A1D2A7Q2</accession>
<dbReference type="PANTHER" id="PTHR46565">
    <property type="entry name" value="COLD SHOCK DOMAIN PROTEIN 2"/>
    <property type="match status" value="1"/>
</dbReference>
<gene>
    <name evidence="3" type="ORF">g.35878</name>
</gene>
<dbReference type="PANTHER" id="PTHR46565:SF20">
    <property type="entry name" value="COLD SHOCK DOMAIN-CONTAINING PROTEIN 4"/>
    <property type="match status" value="1"/>
</dbReference>
<proteinExistence type="predicted"/>
<dbReference type="InterPro" id="IPR012340">
    <property type="entry name" value="NA-bd_OB-fold"/>
</dbReference>
<sequence>MLLQRLSFTRPILPALRRHQVTMAAAAKSSGTVKWFNVTKGYGFITPDQGGEDLFVHQTAIITDGFRSLKEGEPVEFFVENSDDGRAKAVQVTGPDGAAPEGAPRREFQQGGGGGFGGGGGGGYSAGGGGFGGGRGGGFGARGGGGGGGYNRGGYGQEGGYQQGGYGGGQEGYGQQGGY</sequence>
<dbReference type="CDD" id="cd04458">
    <property type="entry name" value="CSP_CDS"/>
    <property type="match status" value="1"/>
</dbReference>
<dbReference type="InterPro" id="IPR002059">
    <property type="entry name" value="CSP_DNA-bd"/>
</dbReference>
<dbReference type="Gene3D" id="2.40.50.140">
    <property type="entry name" value="Nucleic acid-binding proteins"/>
    <property type="match status" value="1"/>
</dbReference>
<reference evidence="3" key="1">
    <citation type="submission" date="2015-08" db="EMBL/GenBank/DDBJ databases">
        <authorList>
            <person name="Babu N.S."/>
            <person name="Beckwith C.J."/>
            <person name="Beseler K.G."/>
            <person name="Brison A."/>
            <person name="Carone J.V."/>
            <person name="Caskin T.P."/>
            <person name="Diamond M."/>
            <person name="Durham M.E."/>
            <person name="Foxe J.M."/>
            <person name="Go M."/>
            <person name="Henderson B.A."/>
            <person name="Jones I.B."/>
            <person name="McGettigan J.A."/>
            <person name="Micheletti S.J."/>
            <person name="Nasrallah M.E."/>
            <person name="Ortiz D."/>
            <person name="Piller C.R."/>
            <person name="Privatt S.R."/>
            <person name="Schneider S.L."/>
            <person name="Sharp S."/>
            <person name="Smith T.C."/>
            <person name="Stanton J.D."/>
            <person name="Ullery H.E."/>
            <person name="Wilson R.J."/>
            <person name="Serrano M.G."/>
            <person name="Buck G."/>
            <person name="Lee V."/>
            <person name="Wang Y."/>
            <person name="Carvalho R."/>
            <person name="Voegtly L."/>
            <person name="Shi R."/>
            <person name="Duckworth R."/>
            <person name="Johnson A."/>
            <person name="Loviza R."/>
            <person name="Walstead R."/>
            <person name="Shah Z."/>
            <person name="Kiflezghi M."/>
            <person name="Wade K."/>
            <person name="Ball S.L."/>
            <person name="Bradley K.W."/>
            <person name="Asai D.J."/>
            <person name="Bowman C.A."/>
            <person name="Russell D.A."/>
            <person name="Pope W.H."/>
            <person name="Jacobs-Sera D."/>
            <person name="Hendrix R.W."/>
            <person name="Hatfull G.F."/>
        </authorList>
    </citation>
    <scope>NUCLEOTIDE SEQUENCE</scope>
</reference>
<dbReference type="PROSITE" id="PS00352">
    <property type="entry name" value="CSD_1"/>
    <property type="match status" value="1"/>
</dbReference>
<organism evidence="3">
    <name type="scientific">Auxenochlorella protothecoides</name>
    <name type="common">Green microalga</name>
    <name type="synonym">Chlorella protothecoides</name>
    <dbReference type="NCBI Taxonomy" id="3075"/>
    <lineage>
        <taxon>Eukaryota</taxon>
        <taxon>Viridiplantae</taxon>
        <taxon>Chlorophyta</taxon>
        <taxon>core chlorophytes</taxon>
        <taxon>Trebouxiophyceae</taxon>
        <taxon>Chlorellales</taxon>
        <taxon>Chlorellaceae</taxon>
        <taxon>Auxenochlorella</taxon>
    </lineage>
</organism>
<evidence type="ECO:0000256" key="1">
    <source>
        <dbReference type="SAM" id="MobiDB-lite"/>
    </source>
</evidence>
<dbReference type="SUPFAM" id="SSF50249">
    <property type="entry name" value="Nucleic acid-binding proteins"/>
    <property type="match status" value="1"/>
</dbReference>
<dbReference type="InterPro" id="IPR011129">
    <property type="entry name" value="CSD"/>
</dbReference>